<dbReference type="PANTHER" id="PTHR24409:SF356">
    <property type="entry name" value="C2H2 FINGER DOMAIN TRANSCRIPTION FACTOR (EUROFUNG)"/>
    <property type="match status" value="1"/>
</dbReference>
<dbReference type="Pfam" id="PF12171">
    <property type="entry name" value="zf-C2H2_jaz"/>
    <property type="match status" value="1"/>
</dbReference>
<proteinExistence type="predicted"/>
<keyword evidence="2" id="KW-0677">Repeat</keyword>
<dbReference type="AlphaFoldDB" id="A0A8H7CVF1"/>
<reference evidence="7" key="1">
    <citation type="submission" date="2020-05" db="EMBL/GenBank/DDBJ databases">
        <title>Mycena genomes resolve the evolution of fungal bioluminescence.</title>
        <authorList>
            <person name="Tsai I.J."/>
        </authorList>
    </citation>
    <scope>NUCLEOTIDE SEQUENCE</scope>
    <source>
        <strain evidence="7">160909Yilan</strain>
    </source>
</reference>
<evidence type="ECO:0000313" key="8">
    <source>
        <dbReference type="Proteomes" id="UP000623467"/>
    </source>
</evidence>
<dbReference type="OrthoDB" id="6077919at2759"/>
<evidence type="ECO:0000256" key="1">
    <source>
        <dbReference type="ARBA" id="ARBA00022723"/>
    </source>
</evidence>
<dbReference type="GO" id="GO:0000977">
    <property type="term" value="F:RNA polymerase II transcription regulatory region sequence-specific DNA binding"/>
    <property type="evidence" value="ECO:0007669"/>
    <property type="project" value="TreeGrafter"/>
</dbReference>
<keyword evidence="3 5" id="KW-0863">Zinc-finger</keyword>
<comment type="caution">
    <text evidence="7">The sequence shown here is derived from an EMBL/GenBank/DDBJ whole genome shotgun (WGS) entry which is preliminary data.</text>
</comment>
<protein>
    <recommendedName>
        <fullName evidence="6">C2H2-type domain-containing protein</fullName>
    </recommendedName>
</protein>
<name>A0A8H7CVF1_9AGAR</name>
<keyword evidence="8" id="KW-1185">Reference proteome</keyword>
<dbReference type="PROSITE" id="PS00028">
    <property type="entry name" value="ZINC_FINGER_C2H2_1"/>
    <property type="match status" value="3"/>
</dbReference>
<dbReference type="InterPro" id="IPR022755">
    <property type="entry name" value="Znf_C2H2_jaz"/>
</dbReference>
<dbReference type="SUPFAM" id="SSF57667">
    <property type="entry name" value="beta-beta-alpha zinc fingers"/>
    <property type="match status" value="2"/>
</dbReference>
<dbReference type="GO" id="GO:0008270">
    <property type="term" value="F:zinc ion binding"/>
    <property type="evidence" value="ECO:0007669"/>
    <property type="project" value="UniProtKB-KW"/>
</dbReference>
<sequence length="289" mass="33244">MPDCDRCSRHFNSYSALRQHEQNSPHHHICDDCDKDFATWTALEQHYVNSPRHNYCQRCKLDFDDSEDLEEHYEEDHHYCATCRKFFQNEHGLHEHYRQSALHHYCADCNRLFRSASNLTSHLNSSLHRPKDVPCPGKACGLAFVSRSALLLHLESGSCKSGADRPTINRYVREYDTQNIITHPSRLIAGPGDNTTYTATARSWNGTAYECYLCHGEYRTLASLNQHLASPRHQAKLYVCPLSVCREPFTTLSGLCQHIESERCGVAKFKVVQKTMDNLMGKMRRLTAH</sequence>
<evidence type="ECO:0000256" key="5">
    <source>
        <dbReference type="PROSITE-ProRule" id="PRU00042"/>
    </source>
</evidence>
<evidence type="ECO:0000313" key="7">
    <source>
        <dbReference type="EMBL" id="KAF7351745.1"/>
    </source>
</evidence>
<feature type="domain" description="C2H2-type" evidence="6">
    <location>
        <begin position="104"/>
        <end position="133"/>
    </location>
</feature>
<dbReference type="SMART" id="SM00355">
    <property type="entry name" value="ZnF_C2H2"/>
    <property type="match status" value="8"/>
</dbReference>
<gene>
    <name evidence="7" type="ORF">MSAN_01607700</name>
</gene>
<dbReference type="InterPro" id="IPR013087">
    <property type="entry name" value="Znf_C2H2_type"/>
</dbReference>
<dbReference type="PROSITE" id="PS50157">
    <property type="entry name" value="ZINC_FINGER_C2H2_2"/>
    <property type="match status" value="3"/>
</dbReference>
<dbReference type="EMBL" id="JACAZH010000013">
    <property type="protein sequence ID" value="KAF7351745.1"/>
    <property type="molecule type" value="Genomic_DNA"/>
</dbReference>
<dbReference type="Gene3D" id="3.30.160.60">
    <property type="entry name" value="Classic Zinc Finger"/>
    <property type="match status" value="3"/>
</dbReference>
<accession>A0A8H7CVF1</accession>
<dbReference type="GO" id="GO:0005634">
    <property type="term" value="C:nucleus"/>
    <property type="evidence" value="ECO:0007669"/>
    <property type="project" value="TreeGrafter"/>
</dbReference>
<feature type="domain" description="C2H2-type" evidence="6">
    <location>
        <begin position="2"/>
        <end position="26"/>
    </location>
</feature>
<keyword evidence="1" id="KW-0479">Metal-binding</keyword>
<evidence type="ECO:0000256" key="3">
    <source>
        <dbReference type="ARBA" id="ARBA00022771"/>
    </source>
</evidence>
<dbReference type="GO" id="GO:0000981">
    <property type="term" value="F:DNA-binding transcription factor activity, RNA polymerase II-specific"/>
    <property type="evidence" value="ECO:0007669"/>
    <property type="project" value="TreeGrafter"/>
</dbReference>
<keyword evidence="4" id="KW-0862">Zinc</keyword>
<organism evidence="7 8">
    <name type="scientific">Mycena sanguinolenta</name>
    <dbReference type="NCBI Taxonomy" id="230812"/>
    <lineage>
        <taxon>Eukaryota</taxon>
        <taxon>Fungi</taxon>
        <taxon>Dikarya</taxon>
        <taxon>Basidiomycota</taxon>
        <taxon>Agaricomycotina</taxon>
        <taxon>Agaricomycetes</taxon>
        <taxon>Agaricomycetidae</taxon>
        <taxon>Agaricales</taxon>
        <taxon>Marasmiineae</taxon>
        <taxon>Mycenaceae</taxon>
        <taxon>Mycena</taxon>
    </lineage>
</organism>
<dbReference type="Proteomes" id="UP000623467">
    <property type="component" value="Unassembled WGS sequence"/>
</dbReference>
<evidence type="ECO:0000256" key="4">
    <source>
        <dbReference type="ARBA" id="ARBA00022833"/>
    </source>
</evidence>
<dbReference type="Pfam" id="PF00096">
    <property type="entry name" value="zf-C2H2"/>
    <property type="match status" value="1"/>
</dbReference>
<dbReference type="PANTHER" id="PTHR24409">
    <property type="entry name" value="ZINC FINGER PROTEIN 142"/>
    <property type="match status" value="1"/>
</dbReference>
<feature type="domain" description="C2H2-type" evidence="6">
    <location>
        <begin position="78"/>
        <end position="103"/>
    </location>
</feature>
<evidence type="ECO:0000256" key="2">
    <source>
        <dbReference type="ARBA" id="ARBA00022737"/>
    </source>
</evidence>
<evidence type="ECO:0000259" key="6">
    <source>
        <dbReference type="PROSITE" id="PS50157"/>
    </source>
</evidence>
<dbReference type="InterPro" id="IPR036236">
    <property type="entry name" value="Znf_C2H2_sf"/>
</dbReference>